<gene>
    <name evidence="1" type="ORF">UFOVP996_51</name>
</gene>
<evidence type="ECO:0000313" key="1">
    <source>
        <dbReference type="EMBL" id="CAB4175857.1"/>
    </source>
</evidence>
<reference evidence="1" key="1">
    <citation type="submission" date="2020-05" db="EMBL/GenBank/DDBJ databases">
        <authorList>
            <person name="Chiriac C."/>
            <person name="Salcher M."/>
            <person name="Ghai R."/>
            <person name="Kavagutti S V."/>
        </authorList>
    </citation>
    <scope>NUCLEOTIDE SEQUENCE</scope>
</reference>
<protein>
    <submittedName>
        <fullName evidence="1">Uncharacterized protein</fullName>
    </submittedName>
</protein>
<proteinExistence type="predicted"/>
<organism evidence="1">
    <name type="scientific">uncultured Caudovirales phage</name>
    <dbReference type="NCBI Taxonomy" id="2100421"/>
    <lineage>
        <taxon>Viruses</taxon>
        <taxon>Duplodnaviria</taxon>
        <taxon>Heunggongvirae</taxon>
        <taxon>Uroviricota</taxon>
        <taxon>Caudoviricetes</taxon>
        <taxon>Peduoviridae</taxon>
        <taxon>Maltschvirus</taxon>
        <taxon>Maltschvirus maltsch</taxon>
    </lineage>
</organism>
<name>A0A6J5PZ20_9CAUD</name>
<accession>A0A6J5PZ20</accession>
<dbReference type="EMBL" id="LR796927">
    <property type="protein sequence ID" value="CAB4175857.1"/>
    <property type="molecule type" value="Genomic_DNA"/>
</dbReference>
<sequence>MTKDRAHEILDNYKSSSLINIRHALIITGDLDVQEDPTRPSRALRQDGLESCYVRSRTIEGEGIGEGFKWTLDWHRKRNRTED</sequence>